<reference evidence="2" key="1">
    <citation type="submission" date="2016-10" db="EMBL/GenBank/DDBJ databases">
        <authorList>
            <person name="Varghese N."/>
            <person name="Submissions S."/>
        </authorList>
    </citation>
    <scope>NUCLEOTIDE SEQUENCE [LARGE SCALE GENOMIC DNA]</scope>
    <source>
        <strain evidence="2">DSM 8987</strain>
    </source>
</reference>
<proteinExistence type="predicted"/>
<gene>
    <name evidence="1" type="ORF">SAMN05661003_12019</name>
</gene>
<evidence type="ECO:0000313" key="2">
    <source>
        <dbReference type="Proteomes" id="UP000243205"/>
    </source>
</evidence>
<name>A0A1G7EGF5_9BACT</name>
<dbReference type="RefSeq" id="WP_245691512.1">
    <property type="nucleotide sequence ID" value="NZ_FNAQ01000020.1"/>
</dbReference>
<evidence type="ECO:0000313" key="1">
    <source>
        <dbReference type="EMBL" id="SDE62743.1"/>
    </source>
</evidence>
<organism evidence="1 2">
    <name type="scientific">Desulfuromonas thiophila</name>
    <dbReference type="NCBI Taxonomy" id="57664"/>
    <lineage>
        <taxon>Bacteria</taxon>
        <taxon>Pseudomonadati</taxon>
        <taxon>Thermodesulfobacteriota</taxon>
        <taxon>Desulfuromonadia</taxon>
        <taxon>Desulfuromonadales</taxon>
        <taxon>Desulfuromonadaceae</taxon>
        <taxon>Desulfuromonas</taxon>
    </lineage>
</organism>
<dbReference type="EMBL" id="FNAQ01000020">
    <property type="protein sequence ID" value="SDE62743.1"/>
    <property type="molecule type" value="Genomic_DNA"/>
</dbReference>
<protein>
    <recommendedName>
        <fullName evidence="3">Capsule assembly protein Wzi</fullName>
    </recommendedName>
</protein>
<accession>A0A1G7EGF5</accession>
<sequence length="428" mass="48413">MAWRARGWLAAALGWLFCLVLLSAVPVRAWELHGFADLRSGLRLRDADHQRRALLNEARLQSQLSHYGTLALWQLRADLVADEAAPETELDLERGSGPLDLREAYVLLTPAAAVDVKLGRQILTWGTGDLLFINDLFPKDWQAFFLGRDEDYLKAPSDAALISLFWGAVTLDIAYMPGFEADRYISGERLSYFNPQLGRRVGRDAILQVDRRSRLLVEDEIALRLSRTLAGYELALYGYDGYWKNPLGFAPVRERMTFPRLRVYGASLRGPLGAGLLHAEIGYYDSLADRTGRDPLLPNSEYRLLLGYERELARDFTAALQYYLERLDAYGAYRRSLPAGQRPRDENRQLLTLRLTRQLLGQNLLLSLFTYYSPTDADGYVRGLVNYKATDALALFAGVNLFAGRHAATFFGQFEDNSNLYGGVRYSF</sequence>
<dbReference type="Proteomes" id="UP000243205">
    <property type="component" value="Unassembled WGS sequence"/>
</dbReference>
<dbReference type="STRING" id="57664.SAMN05661003_12019"/>
<evidence type="ECO:0008006" key="3">
    <source>
        <dbReference type="Google" id="ProtNLM"/>
    </source>
</evidence>
<dbReference type="AlphaFoldDB" id="A0A1G7EGF5"/>
<keyword evidence="2" id="KW-1185">Reference proteome</keyword>
<dbReference type="SUPFAM" id="SSF56935">
    <property type="entry name" value="Porins"/>
    <property type="match status" value="1"/>
</dbReference>